<evidence type="ECO:0000256" key="1">
    <source>
        <dbReference type="ARBA" id="ARBA00022723"/>
    </source>
</evidence>
<dbReference type="OrthoDB" id="45365at2759"/>
<keyword evidence="1" id="KW-0479">Metal-binding</keyword>
<dbReference type="VEuPathDB" id="AmoebaDB:DICPUDRAFT_93469"/>
<dbReference type="InterPro" id="IPR018957">
    <property type="entry name" value="Znf_C3HC4_RING-type"/>
</dbReference>
<feature type="compositionally biased region" description="Polar residues" evidence="5">
    <location>
        <begin position="433"/>
        <end position="445"/>
    </location>
</feature>
<feature type="compositionally biased region" description="Polar residues" evidence="5">
    <location>
        <begin position="467"/>
        <end position="476"/>
    </location>
</feature>
<dbReference type="SUPFAM" id="SSF50965">
    <property type="entry name" value="Galactose oxidase, central domain"/>
    <property type="match status" value="1"/>
</dbReference>
<dbReference type="InterPro" id="IPR013083">
    <property type="entry name" value="Znf_RING/FYVE/PHD"/>
</dbReference>
<evidence type="ECO:0000256" key="5">
    <source>
        <dbReference type="SAM" id="MobiDB-lite"/>
    </source>
</evidence>
<dbReference type="CDD" id="cd19756">
    <property type="entry name" value="Bbox2"/>
    <property type="match status" value="1"/>
</dbReference>
<dbReference type="InterPro" id="IPR001841">
    <property type="entry name" value="Znf_RING"/>
</dbReference>
<feature type="compositionally biased region" description="Low complexity" evidence="5">
    <location>
        <begin position="126"/>
        <end position="141"/>
    </location>
</feature>
<dbReference type="RefSeq" id="XP_003283474.1">
    <property type="nucleotide sequence ID" value="XM_003283426.1"/>
</dbReference>
<dbReference type="Pfam" id="PF24681">
    <property type="entry name" value="Kelch_KLHDC2_KLHL20_DRC7"/>
    <property type="match status" value="1"/>
</dbReference>
<dbReference type="InterPro" id="IPR011043">
    <property type="entry name" value="Gal_Oxase/kelch_b-propeller"/>
</dbReference>
<evidence type="ECO:0008006" key="10">
    <source>
        <dbReference type="Google" id="ProtNLM"/>
    </source>
</evidence>
<dbReference type="SUPFAM" id="SSF57850">
    <property type="entry name" value="RING/U-box"/>
    <property type="match status" value="1"/>
</dbReference>
<feature type="compositionally biased region" description="Low complexity" evidence="5">
    <location>
        <begin position="446"/>
        <end position="459"/>
    </location>
</feature>
<evidence type="ECO:0000256" key="3">
    <source>
        <dbReference type="ARBA" id="ARBA00022833"/>
    </source>
</evidence>
<dbReference type="KEGG" id="dpp:DICPUDRAFT_93469"/>
<gene>
    <name evidence="8" type="ORF">DICPUDRAFT_93469</name>
</gene>
<evidence type="ECO:0000256" key="2">
    <source>
        <dbReference type="ARBA" id="ARBA00022771"/>
    </source>
</evidence>
<dbReference type="InterPro" id="IPR017907">
    <property type="entry name" value="Znf_RING_CS"/>
</dbReference>
<reference evidence="9" key="1">
    <citation type="journal article" date="2011" name="Genome Biol.">
        <title>Comparative genomics of the social amoebae Dictyostelium discoideum and Dictyostelium purpureum.</title>
        <authorList>
            <consortium name="US DOE Joint Genome Institute (JGI-PGF)"/>
            <person name="Sucgang R."/>
            <person name="Kuo A."/>
            <person name="Tian X."/>
            <person name="Salerno W."/>
            <person name="Parikh A."/>
            <person name="Feasley C.L."/>
            <person name="Dalin E."/>
            <person name="Tu H."/>
            <person name="Huang E."/>
            <person name="Barry K."/>
            <person name="Lindquist E."/>
            <person name="Shapiro H."/>
            <person name="Bruce D."/>
            <person name="Schmutz J."/>
            <person name="Salamov A."/>
            <person name="Fey P."/>
            <person name="Gaudet P."/>
            <person name="Anjard C."/>
            <person name="Babu M.M."/>
            <person name="Basu S."/>
            <person name="Bushmanova Y."/>
            <person name="van der Wel H."/>
            <person name="Katoh-Kurasawa M."/>
            <person name="Dinh C."/>
            <person name="Coutinho P.M."/>
            <person name="Saito T."/>
            <person name="Elias M."/>
            <person name="Schaap P."/>
            <person name="Kay R.R."/>
            <person name="Henrissat B."/>
            <person name="Eichinger L."/>
            <person name="Rivero F."/>
            <person name="Putnam N.H."/>
            <person name="West C.M."/>
            <person name="Loomis W.F."/>
            <person name="Chisholm R.L."/>
            <person name="Shaulsky G."/>
            <person name="Strassmann J.E."/>
            <person name="Queller D.C."/>
            <person name="Kuspa A."/>
            <person name="Grigoriev I.V."/>
        </authorList>
    </citation>
    <scope>NUCLEOTIDE SEQUENCE [LARGE SCALE GENOMIC DNA]</scope>
    <source>
        <strain evidence="9">QSDP1</strain>
    </source>
</reference>
<dbReference type="AlphaFoldDB" id="F0Z7U5"/>
<evidence type="ECO:0000259" key="6">
    <source>
        <dbReference type="PROSITE" id="PS50089"/>
    </source>
</evidence>
<dbReference type="PROSITE" id="PS50119">
    <property type="entry name" value="ZF_BBOX"/>
    <property type="match status" value="1"/>
</dbReference>
<feature type="compositionally biased region" description="Low complexity" evidence="5">
    <location>
        <begin position="774"/>
        <end position="787"/>
    </location>
</feature>
<dbReference type="GO" id="GO:0008270">
    <property type="term" value="F:zinc ion binding"/>
    <property type="evidence" value="ECO:0007669"/>
    <property type="project" value="UniProtKB-KW"/>
</dbReference>
<evidence type="ECO:0000259" key="7">
    <source>
        <dbReference type="PROSITE" id="PS50119"/>
    </source>
</evidence>
<feature type="region of interest" description="Disordered" evidence="5">
    <location>
        <begin position="426"/>
        <end position="476"/>
    </location>
</feature>
<evidence type="ECO:0000313" key="8">
    <source>
        <dbReference type="EMBL" id="EGC39971.1"/>
    </source>
</evidence>
<dbReference type="InterPro" id="IPR015915">
    <property type="entry name" value="Kelch-typ_b-propeller"/>
</dbReference>
<dbReference type="FunCoup" id="F0Z7U5">
    <property type="interactions" value="1"/>
</dbReference>
<dbReference type="PROSITE" id="PS50089">
    <property type="entry name" value="ZF_RING_2"/>
    <property type="match status" value="1"/>
</dbReference>
<proteinExistence type="predicted"/>
<dbReference type="SUPFAM" id="SSF57845">
    <property type="entry name" value="B-box zinc-binding domain"/>
    <property type="match status" value="1"/>
</dbReference>
<dbReference type="OMA" id="YINIIGG"/>
<dbReference type="SMART" id="SM00612">
    <property type="entry name" value="Kelch"/>
    <property type="match status" value="3"/>
</dbReference>
<feature type="domain" description="RING-type" evidence="6">
    <location>
        <begin position="7"/>
        <end position="49"/>
    </location>
</feature>
<dbReference type="eggNOG" id="KOG4441">
    <property type="taxonomic scope" value="Eukaryota"/>
</dbReference>
<dbReference type="Gene3D" id="3.30.160.60">
    <property type="entry name" value="Classic Zinc Finger"/>
    <property type="match status" value="1"/>
</dbReference>
<evidence type="ECO:0000256" key="4">
    <source>
        <dbReference type="PROSITE-ProRule" id="PRU00024"/>
    </source>
</evidence>
<dbReference type="SMART" id="SM00336">
    <property type="entry name" value="BBOX"/>
    <property type="match status" value="1"/>
</dbReference>
<sequence length="862" mass="97571">MDRLLTCPNCLNIYNKPRKLECEHILCTKCIEKIYNPGVTPIIKCPICNIHSMVITSINNTFPVVQCVEELVYYRSQDKRKDDDLISTTPLSASLNKTTTTTTTTTSTSSLSQRNLLTSPILISTSPKLSPTSPSLQSKQSNIQLSPQRASTISNNVLKPPLKLKAISSPPIAPVVCKPEKCNTLLNDKNRPVLISSDIVQTPRINDSTVQQLSKCPEHTKNFSNFCLECDVPVCIDCTTNNHSNHTFSCILSEAEKRIGDIESTIITMSLSPNRLLNKKNKIEKIINESSLVLQETKQKISNDIDLMIENLKERKQTLINQIEKEHQDQKVELSEQITTIHSTINEIQNNNTIAQGIVSLYLSQVENEAICSSLLKKHNDLKKLEQLSDNLANNIEVNAEYKWDPDFHFPQLFARSNGEKTTVVYRTKRTSKSNGSPKANSPLMSQSMSSIPNDSSSSTPTMVKPSINQSSPGVQSTTQIMINNSNNQNNTPSSPNGPAKIQLKNPVFGKILTRKESISTGCRQFIYGFSDEQVEIYDNITKIWRPGSKILKKTTEYSTIFDNNSTVYRFGGKECPQDIYKYSIDKDWWELSSIKIPSKRNGHCCLFDGNKLIYLIGGAETDSSKLLEVYNIENQTWKRLASMKNGRSYFNAFYHPSKKCIYVIDGYVNKDKKSSVEMYSIEKNQWNVVCDIDQPRYFSGVSFDGSRYINIIGGIDRRSSRDLKNMERFDTKTNKWEVLQNETHRSALSHTSSTMNLVVQSPQMLKKTNSFSSISSQSSQSSSHSSPLLNTENEVTNPTEKIQFFNSTFFDGEQHIYFYGINIEENSPLLYKFSIKTKKFEKIIIENTKLDLFSQLIFVSK</sequence>
<organism evidence="8 9">
    <name type="scientific">Dictyostelium purpureum</name>
    <name type="common">Slime mold</name>
    <dbReference type="NCBI Taxonomy" id="5786"/>
    <lineage>
        <taxon>Eukaryota</taxon>
        <taxon>Amoebozoa</taxon>
        <taxon>Evosea</taxon>
        <taxon>Eumycetozoa</taxon>
        <taxon>Dictyostelia</taxon>
        <taxon>Dictyosteliales</taxon>
        <taxon>Dictyosteliaceae</taxon>
        <taxon>Dictyostelium</taxon>
    </lineage>
</organism>
<feature type="region of interest" description="Disordered" evidence="5">
    <location>
        <begin position="126"/>
        <end position="147"/>
    </location>
</feature>
<name>F0Z7U5_DICPU</name>
<evidence type="ECO:0000313" key="9">
    <source>
        <dbReference type="Proteomes" id="UP000001064"/>
    </source>
</evidence>
<dbReference type="InterPro" id="IPR006652">
    <property type="entry name" value="Kelch_1"/>
</dbReference>
<dbReference type="InterPro" id="IPR047153">
    <property type="entry name" value="TRIM45/56/19-like"/>
</dbReference>
<keyword evidence="2 4" id="KW-0863">Zinc-finger</keyword>
<dbReference type="STRING" id="5786.F0Z7U5"/>
<dbReference type="PANTHER" id="PTHR25462:SF296">
    <property type="entry name" value="MEIOTIC P26, ISOFORM F"/>
    <property type="match status" value="1"/>
</dbReference>
<keyword evidence="9" id="KW-1185">Reference proteome</keyword>
<dbReference type="Gene3D" id="3.30.40.10">
    <property type="entry name" value="Zinc/RING finger domain, C3HC4 (zinc finger)"/>
    <property type="match status" value="1"/>
</dbReference>
<dbReference type="Proteomes" id="UP000001064">
    <property type="component" value="Unassembled WGS sequence"/>
</dbReference>
<dbReference type="Gene3D" id="2.120.10.80">
    <property type="entry name" value="Kelch-type beta propeller"/>
    <property type="match status" value="1"/>
</dbReference>
<dbReference type="InterPro" id="IPR000315">
    <property type="entry name" value="Znf_B-box"/>
</dbReference>
<dbReference type="GO" id="GO:0061659">
    <property type="term" value="F:ubiquitin-like protein ligase activity"/>
    <property type="evidence" value="ECO:0000318"/>
    <property type="project" value="GO_Central"/>
</dbReference>
<dbReference type="GeneID" id="10509379"/>
<dbReference type="Pfam" id="PF00097">
    <property type="entry name" value="zf-C3HC4"/>
    <property type="match status" value="1"/>
</dbReference>
<dbReference type="EMBL" id="GL870948">
    <property type="protein sequence ID" value="EGC39971.1"/>
    <property type="molecule type" value="Genomic_DNA"/>
</dbReference>
<feature type="domain" description="B box-type" evidence="7">
    <location>
        <begin position="211"/>
        <end position="251"/>
    </location>
</feature>
<feature type="region of interest" description="Disordered" evidence="5">
    <location>
        <begin position="774"/>
        <end position="793"/>
    </location>
</feature>
<dbReference type="InParanoid" id="F0Z7U5"/>
<dbReference type="PANTHER" id="PTHR25462">
    <property type="entry name" value="BONUS, ISOFORM C-RELATED"/>
    <property type="match status" value="1"/>
</dbReference>
<dbReference type="Pfam" id="PF00643">
    <property type="entry name" value="zf-B_box"/>
    <property type="match status" value="1"/>
</dbReference>
<dbReference type="SMART" id="SM00184">
    <property type="entry name" value="RING"/>
    <property type="match status" value="1"/>
</dbReference>
<keyword evidence="3" id="KW-0862">Zinc</keyword>
<dbReference type="PROSITE" id="PS00518">
    <property type="entry name" value="ZF_RING_1"/>
    <property type="match status" value="1"/>
</dbReference>
<accession>F0Z7U5</accession>
<protein>
    <recommendedName>
        <fullName evidence="10">RING-type domain-containing protein</fullName>
    </recommendedName>
</protein>